<comment type="caution">
    <text evidence="1">The sequence shown here is derived from an EMBL/GenBank/DDBJ whole genome shotgun (WGS) entry which is preliminary data.</text>
</comment>
<dbReference type="EMBL" id="JBHMFE010000020">
    <property type="protein sequence ID" value="MFB9110075.1"/>
    <property type="molecule type" value="Genomic_DNA"/>
</dbReference>
<organism evidence="1 2">
    <name type="scientific">Flavobacterium gyeonganense</name>
    <dbReference type="NCBI Taxonomy" id="1310418"/>
    <lineage>
        <taxon>Bacteria</taxon>
        <taxon>Pseudomonadati</taxon>
        <taxon>Bacteroidota</taxon>
        <taxon>Flavobacteriia</taxon>
        <taxon>Flavobacteriales</taxon>
        <taxon>Flavobacteriaceae</taxon>
        <taxon>Flavobacterium</taxon>
    </lineage>
</organism>
<dbReference type="Pfam" id="PF08908">
    <property type="entry name" value="MesX"/>
    <property type="match status" value="1"/>
</dbReference>
<dbReference type="Proteomes" id="UP001589562">
    <property type="component" value="Unassembled WGS sequence"/>
</dbReference>
<evidence type="ECO:0000313" key="1">
    <source>
        <dbReference type="EMBL" id="MFB9110075.1"/>
    </source>
</evidence>
<evidence type="ECO:0000313" key="2">
    <source>
        <dbReference type="Proteomes" id="UP001589562"/>
    </source>
</evidence>
<accession>A0ABV5HFL9</accession>
<proteinExistence type="predicted"/>
<name>A0ABV5HFL9_9FLAO</name>
<protein>
    <submittedName>
        <fullName evidence="1">DUF1852 domain-containing protein</fullName>
    </submittedName>
</protein>
<sequence length="350" mass="40566">MEAIVLADSGINEKNDMENIDNTIKSDFAFKLESTCLDENYHPSSQTRLTTNFANLARGDNRQQNLRNALNMINNRFNALAHLDNPKADRYLLELEIITVIMSIDDKNRINNLPLIEVLKTNIFDRKTNQRIEGVAGNNFSSYVRDYDFSILLIEHNKNKSDFCIPENFGDLHGKLYKCFVSSATYKEHFKMSPIICLSVSSNKTYTRTEYQHPVLGFEYLQNEYSITDEYFSKMGLKVRFFMPPNSVAPMAFYHSGDLLADYTDLGLISSISTMETFQKIYRPEIYNSNSAAGRIYQPSLKHEDYSLTRVVYDREERSRLAVEQGKYAEEHFIKPYKSVLEQWSAHFDL</sequence>
<gene>
    <name evidence="1" type="ORF">ACFFVK_15935</name>
</gene>
<reference evidence="1 2" key="1">
    <citation type="submission" date="2024-09" db="EMBL/GenBank/DDBJ databases">
        <authorList>
            <person name="Sun Q."/>
            <person name="Mori K."/>
        </authorList>
    </citation>
    <scope>NUCLEOTIDE SEQUENCE [LARGE SCALE GENOMIC DNA]</scope>
    <source>
        <strain evidence="1 2">CECT 8365</strain>
    </source>
</reference>
<dbReference type="RefSeq" id="WP_278009893.1">
    <property type="nucleotide sequence ID" value="NZ_CP121112.1"/>
</dbReference>
<keyword evidence="2" id="KW-1185">Reference proteome</keyword>
<dbReference type="InterPro" id="IPR015004">
    <property type="entry name" value="MesX"/>
</dbReference>
<dbReference type="PIRSF" id="PIRSF034367">
    <property type="entry name" value="DUF1852"/>
    <property type="match status" value="1"/>
</dbReference>